<dbReference type="EMBL" id="AL807752">
    <property type="status" value="NOT_ANNOTATED_CDS"/>
    <property type="molecule type" value="Genomic_DNA"/>
</dbReference>
<dbReference type="Bgee" id="ENSG00000159069">
    <property type="expression patterns" value="Expressed in right testis and 149 other cell types or tissues"/>
</dbReference>
<dbReference type="OMA" id="NPRDSEM"/>
<dbReference type="FunFam" id="1.20.1280.50:FF:000032">
    <property type="entry name" value="F-box/WD repeat-containing protein 5 isoform X1"/>
    <property type="match status" value="1"/>
</dbReference>
<feature type="non-terminal residue" evidence="3">
    <location>
        <position position="129"/>
    </location>
</feature>
<evidence type="ECO:0000313" key="4">
    <source>
        <dbReference type="Proteomes" id="UP000005640"/>
    </source>
</evidence>
<dbReference type="Pfam" id="PF00400">
    <property type="entry name" value="WD40"/>
    <property type="match status" value="1"/>
</dbReference>
<reference evidence="3 4" key="1">
    <citation type="journal article" date="2001" name="Nature">
        <title>Initial sequencing and analysis of the human genome.</title>
        <authorList>
            <consortium name="International Human Genome Sequencing Consortium"/>
            <person name="Lander E.S."/>
            <person name="Linton L.M."/>
            <person name="Birren B."/>
            <person name="Nusbaum C."/>
            <person name="Zody M.C."/>
            <person name="Baldwin J."/>
            <person name="Devon K."/>
            <person name="Dewar K."/>
            <person name="Doyle M."/>
            <person name="FitzHugh W."/>
            <person name="Funke R."/>
            <person name="Gage D."/>
            <person name="Harris K."/>
            <person name="Heaford A."/>
            <person name="Howland J."/>
            <person name="Kann L."/>
            <person name="Lehoczky J."/>
            <person name="LeVine R."/>
            <person name="McEwan P."/>
            <person name="McKernan K."/>
            <person name="Meldrim J."/>
            <person name="Mesirov J.P."/>
            <person name="Miranda C."/>
            <person name="Morris W."/>
            <person name="Naylor J."/>
            <person name="Raymond C."/>
            <person name="Rosetti M."/>
            <person name="Santos R."/>
            <person name="Sheridan A."/>
            <person name="Sougnez C."/>
            <person name="Stange-Thomann N."/>
            <person name="Stojanovic N."/>
            <person name="Subramanian A."/>
            <person name="Wyman D."/>
            <person name="Rogers J."/>
            <person name="Sulston J."/>
            <person name="Ainscough R."/>
            <person name="Beck S."/>
            <person name="Bentley D."/>
            <person name="Burton J."/>
            <person name="Clee C."/>
            <person name="Carter N."/>
            <person name="Coulson A."/>
            <person name="Deadman R."/>
            <person name="Deloukas P."/>
            <person name="Dunham A."/>
            <person name="Dunham I."/>
            <person name="Durbin R."/>
            <person name="French L."/>
            <person name="Grafham D."/>
            <person name="Gregory S."/>
            <person name="Hubbard T."/>
            <person name="Humphray S."/>
            <person name="Hunt A."/>
            <person name="Jones M."/>
            <person name="Lloyd C."/>
            <person name="McMurray A."/>
            <person name="Matthews L."/>
            <person name="Mercer S."/>
            <person name="Milne S."/>
            <person name="Mullikin J.C."/>
            <person name="Mungall A."/>
            <person name="Plumb R."/>
            <person name="Ross M."/>
            <person name="Shownkeen R."/>
            <person name="Sims S."/>
            <person name="Waterston R.H."/>
            <person name="Wilson R.K."/>
            <person name="Hillier L.W."/>
            <person name="McPherson J.D."/>
            <person name="Marra M.A."/>
            <person name="Mardis E.R."/>
            <person name="Fulton L.A."/>
            <person name="Chinwalla A.T."/>
            <person name="Pepin K.H."/>
            <person name="Gish W.R."/>
            <person name="Chissoe S.L."/>
            <person name="Wendl M.C."/>
            <person name="Delehaunty K.D."/>
            <person name="Miner T.L."/>
            <person name="Delehaunty A."/>
            <person name="Kramer J.B."/>
            <person name="Cook L.L."/>
            <person name="Fulton R.S."/>
            <person name="Johnson D.L."/>
            <person name="Minx P.J."/>
            <person name="Clifton S.W."/>
            <person name="Hawkins T."/>
            <person name="Branscomb E."/>
            <person name="Predki P."/>
            <person name="Richardson P."/>
            <person name="Wenning S."/>
            <person name="Slezak T."/>
            <person name="Doggett N."/>
            <person name="Cheng J.F."/>
            <person name="Olsen A."/>
            <person name="Lucas S."/>
            <person name="Elkin C."/>
            <person name="Uberbacher E."/>
            <person name="Frazier M."/>
            <person name="Gibbs R.A."/>
            <person name="Muzny D.M."/>
            <person name="Scherer S.E."/>
            <person name="Bouck J.B."/>
            <person name="Sodergren E.J."/>
            <person name="Worley K.C."/>
            <person name="Rives C.M."/>
            <person name="Gorrell J.H."/>
            <person name="Metzker M.L."/>
            <person name="Naylor S.L."/>
            <person name="Kucherlapati R.S."/>
            <person name="Nelson D.L."/>
            <person name="Weinstock G.M."/>
            <person name="Sakaki Y."/>
            <person name="Fujiyama A."/>
            <person name="Hattori M."/>
            <person name="Yada T."/>
            <person name="Toyoda A."/>
            <person name="Itoh T."/>
            <person name="Kawagoe C."/>
            <person name="Watanabe H."/>
            <person name="Totoki Y."/>
            <person name="Taylor T."/>
            <person name="Weissenbach J."/>
            <person name="Heilig R."/>
            <person name="Saurin W."/>
            <person name="Artiguenave F."/>
            <person name="Brottier P."/>
            <person name="Bruls T."/>
            <person name="Pelletier E."/>
            <person name="Robert C."/>
            <person name="Wincker P."/>
            <person name="Smith D.R."/>
            <person name="Doucette-Stamm L."/>
            <person name="Rubenfield M."/>
            <person name="Weinstock K."/>
            <person name="Lee H.M."/>
            <person name="Dubois J."/>
            <person name="Rosenthal A."/>
            <person name="Platzer M."/>
            <person name="Nyakatura G."/>
            <person name="Taudien S."/>
            <person name="Rump A."/>
            <person name="Yang H."/>
            <person name="Yu J."/>
            <person name="Wang J."/>
            <person name="Huang G."/>
            <person name="Gu J."/>
            <person name="Hood L."/>
            <person name="Rowen L."/>
            <person name="Madan A."/>
            <person name="Qin S."/>
            <person name="Davis R.W."/>
            <person name="Federspiel N.A."/>
            <person name="Abola A.P."/>
            <person name="Proctor M.J."/>
            <person name="Myers R.M."/>
            <person name="Schmutz J."/>
            <person name="Dickson M."/>
            <person name="Grimwood J."/>
            <person name="Cox D.R."/>
            <person name="Olson M.V."/>
            <person name="Kaul R."/>
            <person name="Raymond C."/>
            <person name="Shimizu N."/>
            <person name="Kawasaki K."/>
            <person name="Minoshima S."/>
            <person name="Evans G.A."/>
            <person name="Athanasiou M."/>
            <person name="Schultz R."/>
            <person name="Roe B.A."/>
            <person name="Chen F."/>
            <person name="Pan H."/>
            <person name="Ramser J."/>
            <person name="Lehrach H."/>
            <person name="Reinhardt R."/>
            <person name="McCombie W.R."/>
            <person name="de la Bastide M."/>
            <person name="Dedhia N."/>
            <person name="Blocker H."/>
            <person name="Hornischer K."/>
            <person name="Nordsiek G."/>
            <person name="Agarwala R."/>
            <person name="Aravind L."/>
            <person name="Bailey J.A."/>
            <person name="Bateman A."/>
            <person name="Batzoglou S."/>
            <person name="Birney E."/>
            <person name="Bork P."/>
            <person name="Brown D.G."/>
            <person name="Burge C.B."/>
            <person name="Cerutti L."/>
            <person name="Chen H.C."/>
            <person name="Church D."/>
            <person name="Clamp M."/>
            <person name="Copley R.R."/>
            <person name="Doerks T."/>
            <person name="Eddy S.R."/>
            <person name="Eichler E.E."/>
            <person name="Furey T.S."/>
            <person name="Galagan J."/>
            <person name="Gilbert J.G."/>
            <person name="Harmon C."/>
            <person name="Hayashizaki Y."/>
            <person name="Haussler D."/>
            <person name="Hermjakob H."/>
            <person name="Hokamp K."/>
            <person name="Jang W."/>
            <person name="Johnson L.S."/>
            <person name="Jones T.A."/>
            <person name="Kasif S."/>
            <person name="Kaspryzk A."/>
            <person name="Kennedy S."/>
            <person name="Kent W.J."/>
            <person name="Kitts P."/>
            <person name="Koonin E.V."/>
            <person name="Korf I."/>
            <person name="Kulp D."/>
            <person name="Lancet D."/>
            <person name="Lowe T.M."/>
            <person name="McLysaght A."/>
            <person name="Mikkelsen T."/>
            <person name="Moran J.V."/>
            <person name="Mulder N."/>
            <person name="Pollara V.J."/>
            <person name="Ponting C.P."/>
            <person name="Schuler G."/>
            <person name="Schultz J."/>
            <person name="Slater G."/>
            <person name="Smit A.F."/>
            <person name="Stupka E."/>
            <person name="Szustakowski J."/>
            <person name="Thierry-Mieg D."/>
            <person name="Thierry-Mieg J."/>
            <person name="Wagner L."/>
            <person name="Wallis J."/>
            <person name="Wheeler R."/>
            <person name="Williams A."/>
            <person name="Wolf Y.I."/>
            <person name="Wolfe K.H."/>
            <person name="Yang S.P."/>
            <person name="Yeh R.F."/>
            <person name="Collins F."/>
            <person name="Guyer M.S."/>
            <person name="Peterson J."/>
            <person name="Felsenfeld A."/>
            <person name="Wetterstrand K.A."/>
            <person name="Patrinos A."/>
            <person name="Morgan M.J."/>
            <person name="de Jong P."/>
            <person name="Catanese J.J."/>
            <person name="Osoegawa K."/>
            <person name="Shizuya H."/>
            <person name="Choi S."/>
            <person name="Chen Y.J."/>
        </authorList>
    </citation>
    <scope>NUCLEOTIDE SEQUENCE [LARGE SCALE GENOMIC DNA]</scope>
</reference>
<dbReference type="GO" id="GO:0080008">
    <property type="term" value="C:Cul4-RING E3 ubiquitin ligase complex"/>
    <property type="evidence" value="ECO:0007669"/>
    <property type="project" value="InterPro"/>
</dbReference>
<dbReference type="Ensembl" id="ENST00000443788.1">
    <property type="protein sequence ID" value="ENSP00000394011.1"/>
    <property type="gene ID" value="ENSG00000159069.14"/>
</dbReference>
<evidence type="ECO:0007829" key="5">
    <source>
        <dbReference type="PeptideAtlas" id="A0A0A0MSK7"/>
    </source>
</evidence>
<dbReference type="Antibodypedia" id="32276">
    <property type="antibodies" value="157 antibodies from 23 providers"/>
</dbReference>
<feature type="domain" description="F-box" evidence="2">
    <location>
        <begin position="9"/>
        <end position="49"/>
    </location>
</feature>
<dbReference type="InterPro" id="IPR001680">
    <property type="entry name" value="WD40_rpt"/>
</dbReference>
<dbReference type="InterPro" id="IPR042508">
    <property type="entry name" value="FBXW5"/>
</dbReference>
<accession>A0A0A0MSK7</accession>
<dbReference type="GeneTree" id="ENSGT00730000111276"/>
<evidence type="ECO:0007829" key="6">
    <source>
        <dbReference type="ProteomicsDB" id="A0A0A0MSK7"/>
    </source>
</evidence>
<dbReference type="ExpressionAtlas" id="A0A0A0MSK7">
    <property type="expression patterns" value="baseline and differential"/>
</dbReference>
<dbReference type="PROSITE" id="PS50294">
    <property type="entry name" value="WD_REPEATS_REGION"/>
    <property type="match status" value="1"/>
</dbReference>
<dbReference type="SMART" id="SM00320">
    <property type="entry name" value="WD40"/>
    <property type="match status" value="1"/>
</dbReference>
<dbReference type="Gene3D" id="2.130.10.10">
    <property type="entry name" value="YVTN repeat-like/Quinoprotein amine dehydrogenase"/>
    <property type="match status" value="1"/>
</dbReference>
<dbReference type="UCSC" id="uc064xfs.1">
    <property type="organism name" value="human"/>
</dbReference>
<dbReference type="SMR" id="A0A0A0MSK7"/>
<organism evidence="3 4">
    <name type="scientific">Homo sapiens</name>
    <name type="common">Human</name>
    <dbReference type="NCBI Taxonomy" id="9606"/>
    <lineage>
        <taxon>Eukaryota</taxon>
        <taxon>Metazoa</taxon>
        <taxon>Chordata</taxon>
        <taxon>Craniata</taxon>
        <taxon>Vertebrata</taxon>
        <taxon>Euteleostomi</taxon>
        <taxon>Mammalia</taxon>
        <taxon>Eutheria</taxon>
        <taxon>Euarchontoglires</taxon>
        <taxon>Primates</taxon>
        <taxon>Haplorrhini</taxon>
        <taxon>Catarrhini</taxon>
        <taxon>Hominidae</taxon>
        <taxon>Homo</taxon>
    </lineage>
</organism>
<dbReference type="MassIVE" id="A0A0A0MSK7"/>
<reference evidence="3 4" key="3">
    <citation type="journal article" date="2004" name="Nature">
        <title>Finishing the euchromatic sequence of the human genome.</title>
        <authorList>
            <consortium name="International Human Genome Sequencing Consortium"/>
        </authorList>
    </citation>
    <scope>NUCLEOTIDE SEQUENCE [LARGE SCALE GENOMIC DNA]</scope>
</reference>
<dbReference type="Ensembl" id="ENST00000443788.1">
    <property type="protein sequence ID" value="ENSP00000394011.1"/>
    <property type="gene ID" value="ENSG00000159069.15"/>
</dbReference>
<keyword evidence="1" id="KW-0853">WD repeat</keyword>
<dbReference type="AlphaFoldDB" id="A0A0A0MSK7"/>
<evidence type="ECO:0000313" key="3">
    <source>
        <dbReference type="Ensembl" id="ENSP00000394011.1"/>
    </source>
</evidence>
<reference evidence="3" key="5">
    <citation type="submission" date="2025-09" db="UniProtKB">
        <authorList>
            <consortium name="Ensembl"/>
        </authorList>
    </citation>
    <scope>IDENTIFICATION</scope>
</reference>
<dbReference type="Gene3D" id="1.20.1280.50">
    <property type="match status" value="1"/>
</dbReference>
<dbReference type="Pfam" id="PF12937">
    <property type="entry name" value="F-box-like"/>
    <property type="match status" value="1"/>
</dbReference>
<gene>
    <name evidence="3" type="primary">FBXW5</name>
</gene>
<keyword evidence="5 6" id="KW-1267">Proteomics identification</keyword>
<dbReference type="OrthoDB" id="192402at2759"/>
<dbReference type="SMART" id="SM00256">
    <property type="entry name" value="FBOX"/>
    <property type="match status" value="1"/>
</dbReference>
<dbReference type="PANTHER" id="PTHR20995:SF17">
    <property type="entry name" value="F-BOX_WD REPEAT-CONTAINING PROTEIN 5"/>
    <property type="match status" value="1"/>
</dbReference>
<dbReference type="SUPFAM" id="SSF81383">
    <property type="entry name" value="F-box domain"/>
    <property type="match status" value="1"/>
</dbReference>
<dbReference type="PROSITE" id="PS50082">
    <property type="entry name" value="WD_REPEATS_2"/>
    <property type="match status" value="1"/>
</dbReference>
<dbReference type="InterPro" id="IPR015943">
    <property type="entry name" value="WD40/YVTN_repeat-like_dom_sf"/>
</dbReference>
<name>A0A0A0MSK7_HUMAN</name>
<sequence length="129" mass="14990">MDEGGTPLLPDSLVYQIFLSLGPADVLAAGLVCRQWQAVSRDEFLWREQFYRYYQVARDVPRHPAAMSWYEEFQRLYDTVPCVEVQTLREHTDQVLHLSFSHSGYQFASCSKDCTVKIWSNDLTISLLH</sequence>
<evidence type="ECO:0000256" key="1">
    <source>
        <dbReference type="PROSITE-ProRule" id="PRU00221"/>
    </source>
</evidence>
<dbReference type="ChiTaRS" id="FBXW5">
    <property type="organism name" value="human"/>
</dbReference>
<reference evidence="3" key="4">
    <citation type="submission" date="2025-08" db="UniProtKB">
        <authorList>
            <consortium name="Ensembl"/>
        </authorList>
    </citation>
    <scope>IDENTIFICATION</scope>
</reference>
<dbReference type="PANTHER" id="PTHR20995">
    <property type="entry name" value="F-BOX/WD REPEAT-CONTAINING PROTEIN 5"/>
    <property type="match status" value="1"/>
</dbReference>
<feature type="repeat" description="WD" evidence="1">
    <location>
        <begin position="88"/>
        <end position="120"/>
    </location>
</feature>
<dbReference type="Proteomes" id="UP000005640">
    <property type="component" value="Chromosome 9"/>
</dbReference>
<dbReference type="InterPro" id="IPR001810">
    <property type="entry name" value="F-box_dom"/>
</dbReference>
<dbReference type="CDD" id="cd22132">
    <property type="entry name" value="F-box_FBXW5"/>
    <property type="match status" value="1"/>
</dbReference>
<dbReference type="PROSITE" id="PS50181">
    <property type="entry name" value="FBOX"/>
    <property type="match status" value="1"/>
</dbReference>
<dbReference type="GO" id="GO:0019005">
    <property type="term" value="C:SCF ubiquitin ligase complex"/>
    <property type="evidence" value="ECO:0007669"/>
    <property type="project" value="InterPro"/>
</dbReference>
<dbReference type="GO" id="GO:0016567">
    <property type="term" value="P:protein ubiquitination"/>
    <property type="evidence" value="ECO:0007669"/>
    <property type="project" value="InterPro"/>
</dbReference>
<dbReference type="InterPro" id="IPR036047">
    <property type="entry name" value="F-box-like_dom_sf"/>
</dbReference>
<keyword evidence="4" id="KW-1185">Reference proteome</keyword>
<evidence type="ECO:0000259" key="2">
    <source>
        <dbReference type="PROSITE" id="PS50181"/>
    </source>
</evidence>
<dbReference type="VEuPathDB" id="HostDB:ENSG00000159069"/>
<reference evidence="3 4" key="2">
    <citation type="journal article" date="2004" name="Nature">
        <title>DNA sequence and analysis of human chromosome 9.</title>
        <authorList>
            <person name="Humphray S.J."/>
            <person name="Oliver K."/>
            <person name="Hunt A.R."/>
            <person name="Plumb R.W."/>
            <person name="Loveland J.E."/>
            <person name="Howe K.L."/>
            <person name="Andrews T.D."/>
            <person name="Searle S."/>
            <person name="Hunt S.E."/>
            <person name="Scott C.E."/>
            <person name="Jones M.C."/>
            <person name="Ainscough R."/>
            <person name="Almeida J.P."/>
            <person name="Ambrose K.D."/>
            <person name="Ashwell R.I."/>
            <person name="Babbage A.K."/>
            <person name="Babbage S."/>
            <person name="Bagguley C.L."/>
            <person name="Bailey J."/>
            <person name="Banerjee R."/>
            <person name="Barker D.J."/>
            <person name="Barlow K.F."/>
            <person name="Bates K."/>
            <person name="Beasley H."/>
            <person name="Beasley O."/>
            <person name="Bird C.P."/>
            <person name="Bray-Allen S."/>
            <person name="Brown A.J."/>
            <person name="Brown J.Y."/>
            <person name="Burford D."/>
            <person name="Burrill W."/>
            <person name="Burton J."/>
            <person name="Carder C."/>
            <person name="Carter N.P."/>
            <person name="Chapman J.C."/>
            <person name="Chen Y."/>
            <person name="Clarke G."/>
            <person name="Clark S.Y."/>
            <person name="Clee C.M."/>
            <person name="Clegg S."/>
            <person name="Collier R.E."/>
            <person name="Corby N."/>
            <person name="Crosier M."/>
            <person name="Cummings A.T."/>
            <person name="Davies J."/>
            <person name="Dhami P."/>
            <person name="Dunn M."/>
            <person name="Dutta I."/>
            <person name="Dyer L.W."/>
            <person name="Earthrowl M.E."/>
            <person name="Faulkner L."/>
            <person name="Fleming C.J."/>
            <person name="Frankish A."/>
            <person name="Frankland J.A."/>
            <person name="French L."/>
            <person name="Fricker D.G."/>
            <person name="Garner P."/>
            <person name="Garnett J."/>
            <person name="Ghori J."/>
            <person name="Gilbert J.G."/>
            <person name="Glison C."/>
            <person name="Grafham D.V."/>
            <person name="Gribble S."/>
            <person name="Griffiths C."/>
            <person name="Griffiths-Jones S."/>
            <person name="Grocock R."/>
            <person name="Guy J."/>
            <person name="Hall R.E."/>
            <person name="Hammond S."/>
            <person name="Harley J.L."/>
            <person name="Harrison E.S."/>
            <person name="Hart E.A."/>
            <person name="Heath P.D."/>
            <person name="Henderson C.D."/>
            <person name="Hopkins B.L."/>
            <person name="Howard P.J."/>
            <person name="Howden P.J."/>
            <person name="Huckle E."/>
            <person name="Johnson C."/>
            <person name="Johnson D."/>
            <person name="Joy A.A."/>
            <person name="Kay M."/>
            <person name="Keenan S."/>
            <person name="Kershaw J.K."/>
            <person name="Kimberley A.M."/>
            <person name="King A."/>
            <person name="Knights A."/>
            <person name="Laird G.K."/>
            <person name="Langford C."/>
            <person name="Lawlor S."/>
            <person name="Leongamornlert D.A."/>
            <person name="Leversha M."/>
            <person name="Lloyd C."/>
            <person name="Lloyd D.M."/>
            <person name="Lovell J."/>
            <person name="Martin S."/>
            <person name="Mashreghi-Mohammadi M."/>
            <person name="Matthews L."/>
            <person name="McLaren S."/>
            <person name="McLay K.E."/>
            <person name="McMurray A."/>
            <person name="Milne S."/>
            <person name="Nickerson T."/>
            <person name="Nisbett J."/>
            <person name="Nordsiek G."/>
            <person name="Pearce A.V."/>
            <person name="Peck A.I."/>
            <person name="Porter K.M."/>
            <person name="Pandian R."/>
            <person name="Pelan S."/>
            <person name="Phillimore B."/>
            <person name="Povey S."/>
            <person name="Ramsey Y."/>
            <person name="Rand V."/>
            <person name="Scharfe M."/>
            <person name="Sehra H.K."/>
            <person name="Shownkeen R."/>
            <person name="Sims S.K."/>
            <person name="Skuce C.D."/>
            <person name="Smith M."/>
            <person name="Steward C.A."/>
            <person name="Swarbreck D."/>
            <person name="Sycamore N."/>
            <person name="Tester J."/>
            <person name="Thorpe A."/>
            <person name="Tracey A."/>
            <person name="Tromans A."/>
            <person name="Thomas D.W."/>
            <person name="Wall M."/>
            <person name="Wallis J.M."/>
            <person name="West A.P."/>
            <person name="Whitehead S.L."/>
            <person name="Willey D.L."/>
            <person name="Williams S.A."/>
            <person name="Wilming L."/>
            <person name="Wray P.W."/>
            <person name="Young L."/>
            <person name="Ashurst J.L."/>
            <person name="Coulson A."/>
            <person name="Blocker H."/>
            <person name="Durbin R."/>
            <person name="Sulston J.E."/>
            <person name="Hubbard T."/>
            <person name="Jackson M.J."/>
            <person name="Bentley D.R."/>
            <person name="Beck S."/>
            <person name="Rogers J."/>
            <person name="Dunham I."/>
        </authorList>
    </citation>
    <scope>NUCLEOTIDE SEQUENCE [LARGE SCALE GENOMIC DNA]</scope>
</reference>
<protein>
    <submittedName>
        <fullName evidence="3">F-box and WD repeat domain containing 5</fullName>
    </submittedName>
</protein>
<dbReference type="HGNC" id="HGNC:13613">
    <property type="gene designation" value="FBXW5"/>
</dbReference>
<dbReference type="OpenTargets" id="ENSG00000159069"/>
<proteinExistence type="evidence at protein level"/>